<keyword evidence="2" id="KW-0472">Membrane</keyword>
<gene>
    <name evidence="3" type="ordered locus">MLP_25270</name>
</gene>
<name>F5XGQ9_MICPN</name>
<feature type="transmembrane region" description="Helical" evidence="2">
    <location>
        <begin position="34"/>
        <end position="56"/>
    </location>
</feature>
<evidence type="ECO:0000313" key="3">
    <source>
        <dbReference type="EMBL" id="BAK35541.1"/>
    </source>
</evidence>
<sequence length="124" mass="12742">MNPSAGREHARSGTNHDEREEPTMITRTIGRRMAATVLAALSTAVAIAGSGAGMAMASTAIRPDPGGGSAETSLSAWTTSTAGEASHTVLPECPLRRLGTQLVRCDLLTGAGVAAPAFIPEWTR</sequence>
<dbReference type="KEGG" id="mph:MLP_25270"/>
<dbReference type="STRING" id="1032480.MLP_25270"/>
<evidence type="ECO:0000313" key="4">
    <source>
        <dbReference type="Proteomes" id="UP000007947"/>
    </source>
</evidence>
<dbReference type="EMBL" id="AP012204">
    <property type="protein sequence ID" value="BAK35541.1"/>
    <property type="molecule type" value="Genomic_DNA"/>
</dbReference>
<accession>F5XGQ9</accession>
<dbReference type="HOGENOM" id="CLU_2001256_0_0_11"/>
<reference evidence="3 4" key="1">
    <citation type="submission" date="2011-05" db="EMBL/GenBank/DDBJ databases">
        <title>Whole genome sequence of Microlunatus phosphovorus NM-1.</title>
        <authorList>
            <person name="Hosoyama A."/>
            <person name="Sasaki K."/>
            <person name="Harada T."/>
            <person name="Igarashi R."/>
            <person name="Kawakoshi A."/>
            <person name="Sasagawa M."/>
            <person name="Fukada J."/>
            <person name="Nakamura S."/>
            <person name="Katano Y."/>
            <person name="Hanada S."/>
            <person name="Kamagata Y."/>
            <person name="Nakamura N."/>
            <person name="Yamazaki S."/>
            <person name="Fujita N."/>
        </authorList>
    </citation>
    <scope>NUCLEOTIDE SEQUENCE [LARGE SCALE GENOMIC DNA]</scope>
    <source>
        <strain evidence="4">ATCC 700054 / DSM 10555 / JCM 9379 / NBRC 101784 / NCIMB 13414 / VKM Ac-1990 / NM-1</strain>
    </source>
</reference>
<keyword evidence="2" id="KW-1133">Transmembrane helix</keyword>
<protein>
    <submittedName>
        <fullName evidence="3">Uncharacterized protein</fullName>
    </submittedName>
</protein>
<feature type="region of interest" description="Disordered" evidence="1">
    <location>
        <begin position="1"/>
        <end position="23"/>
    </location>
</feature>
<keyword evidence="2" id="KW-0812">Transmembrane</keyword>
<evidence type="ECO:0000256" key="1">
    <source>
        <dbReference type="SAM" id="MobiDB-lite"/>
    </source>
</evidence>
<organism evidence="3 4">
    <name type="scientific">Microlunatus phosphovorus (strain ATCC 700054 / DSM 10555 / JCM 9379 / NBRC 101784 / NCIMB 13414 / VKM Ac-1990 / NM-1)</name>
    <dbReference type="NCBI Taxonomy" id="1032480"/>
    <lineage>
        <taxon>Bacteria</taxon>
        <taxon>Bacillati</taxon>
        <taxon>Actinomycetota</taxon>
        <taxon>Actinomycetes</taxon>
        <taxon>Propionibacteriales</taxon>
        <taxon>Propionibacteriaceae</taxon>
        <taxon>Microlunatus</taxon>
    </lineage>
</organism>
<feature type="compositionally biased region" description="Basic and acidic residues" evidence="1">
    <location>
        <begin position="1"/>
        <end position="22"/>
    </location>
</feature>
<dbReference type="Proteomes" id="UP000007947">
    <property type="component" value="Chromosome"/>
</dbReference>
<dbReference type="AlphaFoldDB" id="F5XGQ9"/>
<proteinExistence type="predicted"/>
<keyword evidence="4" id="KW-1185">Reference proteome</keyword>
<evidence type="ECO:0000256" key="2">
    <source>
        <dbReference type="SAM" id="Phobius"/>
    </source>
</evidence>